<dbReference type="Pfam" id="PF00271">
    <property type="entry name" value="Helicase_C"/>
    <property type="match status" value="1"/>
</dbReference>
<comment type="caution">
    <text evidence="20">The sequence shown here is derived from an EMBL/GenBank/DDBJ whole genome shotgun (WGS) entry which is preliminary data.</text>
</comment>
<evidence type="ECO:0000256" key="5">
    <source>
        <dbReference type="ARBA" id="ARBA00022741"/>
    </source>
</evidence>
<dbReference type="InterPro" id="IPR032284">
    <property type="entry name" value="RecQ_Zn-bd"/>
</dbReference>
<comment type="similarity">
    <text evidence="3">Belongs to the helicase family. RecQ subfamily.</text>
</comment>
<dbReference type="InterPro" id="IPR010997">
    <property type="entry name" value="HRDC-like_sf"/>
</dbReference>
<dbReference type="InterPro" id="IPR036388">
    <property type="entry name" value="WH-like_DNA-bd_sf"/>
</dbReference>
<dbReference type="Pfam" id="PF14493">
    <property type="entry name" value="HTH_40"/>
    <property type="match status" value="1"/>
</dbReference>
<dbReference type="InterPro" id="IPR018982">
    <property type="entry name" value="RQC_domain"/>
</dbReference>
<dbReference type="GO" id="GO:0009432">
    <property type="term" value="P:SOS response"/>
    <property type="evidence" value="ECO:0007669"/>
    <property type="project" value="UniProtKB-UniRule"/>
</dbReference>
<feature type="domain" description="Helicase ATP-binding" evidence="18">
    <location>
        <begin position="26"/>
        <end position="195"/>
    </location>
</feature>
<dbReference type="GO" id="GO:0006260">
    <property type="term" value="P:DNA replication"/>
    <property type="evidence" value="ECO:0007669"/>
    <property type="project" value="InterPro"/>
</dbReference>
<dbReference type="Gene3D" id="1.10.10.10">
    <property type="entry name" value="Winged helix-like DNA-binding domain superfamily/Winged helix DNA-binding domain"/>
    <property type="match status" value="1"/>
</dbReference>
<evidence type="ECO:0000259" key="19">
    <source>
        <dbReference type="PROSITE" id="PS51194"/>
    </source>
</evidence>
<dbReference type="GO" id="GO:0030894">
    <property type="term" value="C:replisome"/>
    <property type="evidence" value="ECO:0007669"/>
    <property type="project" value="TreeGrafter"/>
</dbReference>
<evidence type="ECO:0000256" key="4">
    <source>
        <dbReference type="ARBA" id="ARBA00022723"/>
    </source>
</evidence>
<dbReference type="Pfam" id="PF16124">
    <property type="entry name" value="RecQ_Zn_bind"/>
    <property type="match status" value="1"/>
</dbReference>
<keyword evidence="13" id="KW-0234">DNA repair</keyword>
<dbReference type="GO" id="GO:0005737">
    <property type="term" value="C:cytoplasm"/>
    <property type="evidence" value="ECO:0007669"/>
    <property type="project" value="TreeGrafter"/>
</dbReference>
<keyword evidence="21" id="KW-1185">Reference proteome</keyword>
<dbReference type="InterPro" id="IPR014001">
    <property type="entry name" value="Helicase_ATP-bd"/>
</dbReference>
<sequence length="706" mass="80751">MMEAARQLLKKHFGYDEFRSGQVQTIQSVLQGINTLCIMPTGGGKSICYQIPALTLQGTTLVISPLISLMKDQVDALNQAGIPATFINSSISTAEANDRMELAKQGVYKLLYIAPERLESTYFLQELRELPIPLIAVDEAHCISQWGHDFRPSYLHIRKTLDYLGGQPTILALTATATPQVSTDICHCLSIHEQNTVVTGFERKNLSFSVIKGQNREQYLMDYVKTNLHESGIIYAATRKTVDQLYAKLEKASLRVARYHAGMSEAERSREQDRFLRDEVTIMVATSAFGMGIDKSNIRYCIHFQMPKNMESYYQEAGRAGRDGLDSECILLYSSQDVQIQRFLIEQSTDPTRMSFELEKLRQMVDYCHTENCLQSFILQYFGEKEGLNCGRCGNCTDDRELIDVTTDAQKVLSCIVRMKQRFGKTFVAKVLTGSRDKKIKEFGFQVLPTYGIMSVYSVKYVSDLIEFLIAEEYIGVEHGKFPTLFVTMNGKDVLLGKKTVQRKEQRTTTLIIESDELFEELRNVRKRLAEEEKVPPFVIFSDQTLRDLCLQLPKTVEELLTVKGIGEHKQKKYGERFIEAISNYCAEHPERKSVQPMEKEVLSHPKKSVKDSHLITYEMLEKGQTIGEISKKRQLSKQTIENHLVKCSQEGLLIDWASFIPEEFEPLIEKAVQEANTNRLKPIKELLPENVTYFMIRSYFMKINE</sequence>
<dbReference type="FunFam" id="1.10.10.10:FF:000564">
    <property type="entry name" value="ATP-dependent DNA helicase RecQ"/>
    <property type="match status" value="1"/>
</dbReference>
<dbReference type="InterPro" id="IPR027417">
    <property type="entry name" value="P-loop_NTPase"/>
</dbReference>
<evidence type="ECO:0000256" key="1">
    <source>
        <dbReference type="ARBA" id="ARBA00001946"/>
    </source>
</evidence>
<dbReference type="InterPro" id="IPR001650">
    <property type="entry name" value="Helicase_C-like"/>
</dbReference>
<dbReference type="GO" id="GO:0006281">
    <property type="term" value="P:DNA repair"/>
    <property type="evidence" value="ECO:0007669"/>
    <property type="project" value="UniProtKB-KW"/>
</dbReference>
<evidence type="ECO:0000313" key="20">
    <source>
        <dbReference type="EMBL" id="MDQ0216345.1"/>
    </source>
</evidence>
<comment type="cofactor">
    <cofactor evidence="1">
        <name>Mg(2+)</name>
        <dbReference type="ChEBI" id="CHEBI:18420"/>
    </cofactor>
</comment>
<dbReference type="Pfam" id="PF00570">
    <property type="entry name" value="HRDC"/>
    <property type="match status" value="1"/>
</dbReference>
<gene>
    <name evidence="20" type="ORF">J2S13_002803</name>
</gene>
<keyword evidence="9" id="KW-0862">Zinc</keyword>
<evidence type="ECO:0000256" key="9">
    <source>
        <dbReference type="ARBA" id="ARBA00022833"/>
    </source>
</evidence>
<keyword evidence="11" id="KW-0238">DNA-binding</keyword>
<dbReference type="GO" id="GO:0043138">
    <property type="term" value="F:3'-5' DNA helicase activity"/>
    <property type="evidence" value="ECO:0007669"/>
    <property type="project" value="UniProtKB-EC"/>
</dbReference>
<keyword evidence="7 20" id="KW-0378">Hydrolase</keyword>
<dbReference type="RefSeq" id="WP_307258350.1">
    <property type="nucleotide sequence ID" value="NZ_JAUSUC010000045.1"/>
</dbReference>
<comment type="cofactor">
    <cofactor evidence="2">
        <name>Zn(2+)</name>
        <dbReference type="ChEBI" id="CHEBI:29105"/>
    </cofactor>
</comment>
<dbReference type="PANTHER" id="PTHR13710:SF105">
    <property type="entry name" value="ATP-DEPENDENT DNA HELICASE Q1"/>
    <property type="match status" value="1"/>
</dbReference>
<evidence type="ECO:0000313" key="21">
    <source>
        <dbReference type="Proteomes" id="UP001237207"/>
    </source>
</evidence>
<evidence type="ECO:0000256" key="6">
    <source>
        <dbReference type="ARBA" id="ARBA00022763"/>
    </source>
</evidence>
<dbReference type="SMART" id="SM00341">
    <property type="entry name" value="HRDC"/>
    <property type="match status" value="1"/>
</dbReference>
<evidence type="ECO:0000259" key="17">
    <source>
        <dbReference type="PROSITE" id="PS50967"/>
    </source>
</evidence>
<dbReference type="GO" id="GO:0043590">
    <property type="term" value="C:bacterial nucleoid"/>
    <property type="evidence" value="ECO:0007669"/>
    <property type="project" value="TreeGrafter"/>
</dbReference>
<keyword evidence="12" id="KW-0233">DNA recombination</keyword>
<evidence type="ECO:0000256" key="8">
    <source>
        <dbReference type="ARBA" id="ARBA00022806"/>
    </source>
</evidence>
<dbReference type="AlphaFoldDB" id="A0AAJ1WK41"/>
<dbReference type="InterPro" id="IPR036390">
    <property type="entry name" value="WH_DNA-bd_sf"/>
</dbReference>
<dbReference type="GO" id="GO:0016787">
    <property type="term" value="F:hydrolase activity"/>
    <property type="evidence" value="ECO:0007669"/>
    <property type="project" value="UniProtKB-KW"/>
</dbReference>
<dbReference type="GO" id="GO:0046872">
    <property type="term" value="F:metal ion binding"/>
    <property type="evidence" value="ECO:0007669"/>
    <property type="project" value="UniProtKB-KW"/>
</dbReference>
<dbReference type="GO" id="GO:0006310">
    <property type="term" value="P:DNA recombination"/>
    <property type="evidence" value="ECO:0007669"/>
    <property type="project" value="UniProtKB-UniRule"/>
</dbReference>
<evidence type="ECO:0000256" key="16">
    <source>
        <dbReference type="NCBIfam" id="TIGR01389"/>
    </source>
</evidence>
<dbReference type="GO" id="GO:0003677">
    <property type="term" value="F:DNA binding"/>
    <property type="evidence" value="ECO:0007669"/>
    <property type="project" value="UniProtKB-KW"/>
</dbReference>
<keyword evidence="10" id="KW-0067">ATP-binding</keyword>
<dbReference type="SUPFAM" id="SSF46785">
    <property type="entry name" value="Winged helix' DNA-binding domain"/>
    <property type="match status" value="1"/>
</dbReference>
<dbReference type="SUPFAM" id="SSF52540">
    <property type="entry name" value="P-loop containing nucleoside triphosphate hydrolases"/>
    <property type="match status" value="1"/>
</dbReference>
<name>A0AAJ1WK41_9BACI</name>
<dbReference type="InterPro" id="IPR029491">
    <property type="entry name" value="Helicase_HTH"/>
</dbReference>
<dbReference type="Pfam" id="PF00270">
    <property type="entry name" value="DEAD"/>
    <property type="match status" value="1"/>
</dbReference>
<dbReference type="SMART" id="SM00487">
    <property type="entry name" value="DEXDc"/>
    <property type="match status" value="1"/>
</dbReference>
<dbReference type="SUPFAM" id="SSF47819">
    <property type="entry name" value="HRDC-like"/>
    <property type="match status" value="1"/>
</dbReference>
<dbReference type="InterPro" id="IPR011545">
    <property type="entry name" value="DEAD/DEAH_box_helicase_dom"/>
</dbReference>
<keyword evidence="4" id="KW-0479">Metal-binding</keyword>
<dbReference type="Pfam" id="PF09382">
    <property type="entry name" value="RQC"/>
    <property type="match status" value="1"/>
</dbReference>
<dbReference type="CDD" id="cd18794">
    <property type="entry name" value="SF2_C_RecQ"/>
    <property type="match status" value="1"/>
</dbReference>
<dbReference type="FunFam" id="3.40.50.300:FF:000296">
    <property type="entry name" value="ATP-dependent DNA helicase RecQ"/>
    <property type="match status" value="1"/>
</dbReference>
<dbReference type="SMART" id="SM00956">
    <property type="entry name" value="RQC"/>
    <property type="match status" value="1"/>
</dbReference>
<dbReference type="InterPro" id="IPR044876">
    <property type="entry name" value="HRDC_dom_sf"/>
</dbReference>
<dbReference type="Gene3D" id="3.40.50.300">
    <property type="entry name" value="P-loop containing nucleotide triphosphate hydrolases"/>
    <property type="match status" value="2"/>
</dbReference>
<proteinExistence type="inferred from homology"/>
<reference evidence="20" key="1">
    <citation type="submission" date="2023-07" db="EMBL/GenBank/DDBJ databases">
        <title>Genomic Encyclopedia of Type Strains, Phase IV (KMG-IV): sequencing the most valuable type-strain genomes for metagenomic binning, comparative biology and taxonomic classification.</title>
        <authorList>
            <person name="Goeker M."/>
        </authorList>
    </citation>
    <scope>NUCLEOTIDE SEQUENCE</scope>
    <source>
        <strain evidence="20">DSM 23947</strain>
    </source>
</reference>
<dbReference type="PROSITE" id="PS51192">
    <property type="entry name" value="HELICASE_ATP_BIND_1"/>
    <property type="match status" value="1"/>
</dbReference>
<keyword evidence="8 20" id="KW-0347">Helicase</keyword>
<dbReference type="PROSITE" id="PS50967">
    <property type="entry name" value="HRDC"/>
    <property type="match status" value="1"/>
</dbReference>
<dbReference type="Gene3D" id="1.10.150.80">
    <property type="entry name" value="HRDC domain"/>
    <property type="match status" value="1"/>
</dbReference>
<evidence type="ECO:0000256" key="3">
    <source>
        <dbReference type="ARBA" id="ARBA00005446"/>
    </source>
</evidence>
<comment type="catalytic activity">
    <reaction evidence="15">
        <text>Couples ATP hydrolysis with the unwinding of duplex DNA by translocating in the 3'-5' direction.</text>
        <dbReference type="EC" id="5.6.2.4"/>
    </reaction>
</comment>
<evidence type="ECO:0000256" key="15">
    <source>
        <dbReference type="ARBA" id="ARBA00034617"/>
    </source>
</evidence>
<dbReference type="SMART" id="SM00490">
    <property type="entry name" value="HELICc"/>
    <property type="match status" value="1"/>
</dbReference>
<dbReference type="FunFam" id="1.10.150.80:FF:000002">
    <property type="entry name" value="ATP-dependent DNA helicase RecQ"/>
    <property type="match status" value="1"/>
</dbReference>
<dbReference type="Proteomes" id="UP001237207">
    <property type="component" value="Unassembled WGS sequence"/>
</dbReference>
<evidence type="ECO:0000256" key="10">
    <source>
        <dbReference type="ARBA" id="ARBA00022840"/>
    </source>
</evidence>
<keyword evidence="14" id="KW-0413">Isomerase</keyword>
<evidence type="ECO:0000256" key="14">
    <source>
        <dbReference type="ARBA" id="ARBA00023235"/>
    </source>
</evidence>
<dbReference type="GO" id="GO:0005524">
    <property type="term" value="F:ATP binding"/>
    <property type="evidence" value="ECO:0007669"/>
    <property type="project" value="UniProtKB-KW"/>
</dbReference>
<dbReference type="CDD" id="cd17920">
    <property type="entry name" value="DEXHc_RecQ"/>
    <property type="match status" value="1"/>
</dbReference>
<dbReference type="InterPro" id="IPR004589">
    <property type="entry name" value="DNA_helicase_ATP-dep_RecQ"/>
</dbReference>
<evidence type="ECO:0000256" key="7">
    <source>
        <dbReference type="ARBA" id="ARBA00022801"/>
    </source>
</evidence>
<dbReference type="InterPro" id="IPR006293">
    <property type="entry name" value="DNA_helicase_ATP-dep_RecQ_bac"/>
</dbReference>
<evidence type="ECO:0000256" key="11">
    <source>
        <dbReference type="ARBA" id="ARBA00023125"/>
    </source>
</evidence>
<dbReference type="EMBL" id="JAUSUC010000045">
    <property type="protein sequence ID" value="MDQ0216345.1"/>
    <property type="molecule type" value="Genomic_DNA"/>
</dbReference>
<evidence type="ECO:0000256" key="13">
    <source>
        <dbReference type="ARBA" id="ARBA00023204"/>
    </source>
</evidence>
<feature type="domain" description="Helicase C-terminal" evidence="19">
    <location>
        <begin position="215"/>
        <end position="362"/>
    </location>
</feature>
<dbReference type="NCBIfam" id="TIGR01389">
    <property type="entry name" value="recQ"/>
    <property type="match status" value="1"/>
</dbReference>
<organism evidence="20 21">
    <name type="scientific">Oikeobacillus pervagus</name>
    <dbReference type="NCBI Taxonomy" id="1325931"/>
    <lineage>
        <taxon>Bacteria</taxon>
        <taxon>Bacillati</taxon>
        <taxon>Bacillota</taxon>
        <taxon>Bacilli</taxon>
        <taxon>Bacillales</taxon>
        <taxon>Bacillaceae</taxon>
        <taxon>Oikeobacillus</taxon>
    </lineage>
</organism>
<dbReference type="GO" id="GO:0009378">
    <property type="term" value="F:four-way junction helicase activity"/>
    <property type="evidence" value="ECO:0007669"/>
    <property type="project" value="TreeGrafter"/>
</dbReference>
<keyword evidence="5" id="KW-0547">Nucleotide-binding</keyword>
<feature type="domain" description="HRDC" evidence="17">
    <location>
        <begin position="512"/>
        <end position="592"/>
    </location>
</feature>
<evidence type="ECO:0000259" key="18">
    <source>
        <dbReference type="PROSITE" id="PS51192"/>
    </source>
</evidence>
<evidence type="ECO:0000256" key="12">
    <source>
        <dbReference type="ARBA" id="ARBA00023172"/>
    </source>
</evidence>
<keyword evidence="6" id="KW-0227">DNA damage</keyword>
<protein>
    <recommendedName>
        <fullName evidence="16">DNA helicase RecQ</fullName>
        <ecNumber evidence="16">5.6.2.4</ecNumber>
    </recommendedName>
</protein>
<dbReference type="PROSITE" id="PS51194">
    <property type="entry name" value="HELICASE_CTER"/>
    <property type="match status" value="1"/>
</dbReference>
<dbReference type="InterPro" id="IPR002121">
    <property type="entry name" value="HRDC_dom"/>
</dbReference>
<dbReference type="NCBIfam" id="TIGR00614">
    <property type="entry name" value="recQ_fam"/>
    <property type="match status" value="1"/>
</dbReference>
<accession>A0AAJ1WK41</accession>
<dbReference type="PANTHER" id="PTHR13710">
    <property type="entry name" value="DNA HELICASE RECQ FAMILY MEMBER"/>
    <property type="match status" value="1"/>
</dbReference>
<dbReference type="EC" id="5.6.2.4" evidence="16"/>
<evidence type="ECO:0000256" key="2">
    <source>
        <dbReference type="ARBA" id="ARBA00001947"/>
    </source>
</evidence>